<evidence type="ECO:0000256" key="2">
    <source>
        <dbReference type="ARBA" id="ARBA00007362"/>
    </source>
</evidence>
<evidence type="ECO:0000313" key="9">
    <source>
        <dbReference type="EMBL" id="MBU5486329.1"/>
    </source>
</evidence>
<dbReference type="RefSeq" id="WP_216440932.1">
    <property type="nucleotide sequence ID" value="NZ_JAHLQF010000005.1"/>
</dbReference>
<feature type="transmembrane region" description="Helical" evidence="7">
    <location>
        <begin position="44"/>
        <end position="62"/>
    </location>
</feature>
<gene>
    <name evidence="9" type="ORF">KQI86_18630</name>
</gene>
<keyword evidence="3" id="KW-1003">Cell membrane</keyword>
<dbReference type="EMBL" id="JAHLQF010000005">
    <property type="protein sequence ID" value="MBU5486329.1"/>
    <property type="molecule type" value="Genomic_DNA"/>
</dbReference>
<dbReference type="InterPro" id="IPR051258">
    <property type="entry name" value="Diverse_Substrate_Transporter"/>
</dbReference>
<evidence type="ECO:0000256" key="4">
    <source>
        <dbReference type="ARBA" id="ARBA00022692"/>
    </source>
</evidence>
<comment type="caution">
    <text evidence="9">The sequence shown here is derived from an EMBL/GenBank/DDBJ whole genome shotgun (WGS) entry which is preliminary data.</text>
</comment>
<evidence type="ECO:0000256" key="7">
    <source>
        <dbReference type="SAM" id="Phobius"/>
    </source>
</evidence>
<keyword evidence="5 7" id="KW-1133">Transmembrane helix</keyword>
<dbReference type="PANTHER" id="PTHR42920:SF5">
    <property type="entry name" value="EAMA DOMAIN-CONTAINING PROTEIN"/>
    <property type="match status" value="1"/>
</dbReference>
<proteinExistence type="inferred from homology"/>
<keyword evidence="10" id="KW-1185">Reference proteome</keyword>
<keyword evidence="6 7" id="KW-0472">Membrane</keyword>
<feature type="transmembrane region" description="Helical" evidence="7">
    <location>
        <begin position="103"/>
        <end position="121"/>
    </location>
</feature>
<sequence>MVIQIKYKFKNKALLADLSLLFVAIIWGSGFVATKNALDAYSPYFIIASRFSIACLFIGIIFAKKIKSINKKDLLAGSIIGFFLFFGFATQTVGLQYTTAAKQSFLTGTNVVMVPFVYWIVKKQKPDIYNLTATFLCLIGIGFLTFEGSLRINLGDGLTLMCALFFACHIVAVGYFAENHDPIILTFIQFLVASILSIISVFMFNELPSSFSKEGLFPILYLGLFSTLLAFLIQNVSQKFTTPTHAAIILCLESVFGSLLSCFLLGESFTYKMFIGCAVIFLAIITAETKWEFLKATEVENNYEY</sequence>
<feature type="domain" description="EamA" evidence="8">
    <location>
        <begin position="15"/>
        <end position="145"/>
    </location>
</feature>
<feature type="transmembrane region" description="Helical" evidence="7">
    <location>
        <begin position="158"/>
        <end position="177"/>
    </location>
</feature>
<dbReference type="PANTHER" id="PTHR42920">
    <property type="entry name" value="OS03G0707200 PROTEIN-RELATED"/>
    <property type="match status" value="1"/>
</dbReference>
<feature type="domain" description="EamA" evidence="8">
    <location>
        <begin position="154"/>
        <end position="285"/>
    </location>
</feature>
<dbReference type="InterPro" id="IPR000620">
    <property type="entry name" value="EamA_dom"/>
</dbReference>
<accession>A0ABS6EM80</accession>
<evidence type="ECO:0000313" key="10">
    <source>
        <dbReference type="Proteomes" id="UP000726170"/>
    </source>
</evidence>
<feature type="transmembrane region" description="Helical" evidence="7">
    <location>
        <begin position="74"/>
        <end position="97"/>
    </location>
</feature>
<feature type="transmembrane region" description="Helical" evidence="7">
    <location>
        <begin position="128"/>
        <end position="146"/>
    </location>
</feature>
<evidence type="ECO:0000256" key="1">
    <source>
        <dbReference type="ARBA" id="ARBA00004651"/>
    </source>
</evidence>
<evidence type="ECO:0000256" key="6">
    <source>
        <dbReference type="ARBA" id="ARBA00023136"/>
    </source>
</evidence>
<evidence type="ECO:0000256" key="5">
    <source>
        <dbReference type="ARBA" id="ARBA00022989"/>
    </source>
</evidence>
<feature type="transmembrane region" description="Helical" evidence="7">
    <location>
        <begin position="245"/>
        <end position="263"/>
    </location>
</feature>
<comment type="similarity">
    <text evidence="2">Belongs to the EamA transporter family.</text>
</comment>
<name>A0ABS6EM80_9CLOT</name>
<dbReference type="Proteomes" id="UP000726170">
    <property type="component" value="Unassembled WGS sequence"/>
</dbReference>
<dbReference type="Pfam" id="PF00892">
    <property type="entry name" value="EamA"/>
    <property type="match status" value="2"/>
</dbReference>
<evidence type="ECO:0000259" key="8">
    <source>
        <dbReference type="Pfam" id="PF00892"/>
    </source>
</evidence>
<feature type="transmembrane region" description="Helical" evidence="7">
    <location>
        <begin position="216"/>
        <end position="233"/>
    </location>
</feature>
<comment type="subcellular location">
    <subcellularLocation>
        <location evidence="1">Cell membrane</location>
        <topology evidence="1">Multi-pass membrane protein</topology>
    </subcellularLocation>
</comment>
<feature type="transmembrane region" description="Helical" evidence="7">
    <location>
        <begin position="12"/>
        <end position="32"/>
    </location>
</feature>
<reference evidence="9 10" key="1">
    <citation type="submission" date="2021-06" db="EMBL/GenBank/DDBJ databases">
        <authorList>
            <person name="Sun Q."/>
            <person name="Li D."/>
        </authorList>
    </citation>
    <scope>NUCLEOTIDE SEQUENCE [LARGE SCALE GENOMIC DNA]</scope>
    <source>
        <strain evidence="9 10">MSJ-11</strain>
    </source>
</reference>
<feature type="transmembrane region" description="Helical" evidence="7">
    <location>
        <begin position="184"/>
        <end position="204"/>
    </location>
</feature>
<organism evidence="9 10">
    <name type="scientific">Clostridium mobile</name>
    <dbReference type="NCBI Taxonomy" id="2841512"/>
    <lineage>
        <taxon>Bacteria</taxon>
        <taxon>Bacillati</taxon>
        <taxon>Bacillota</taxon>
        <taxon>Clostridia</taxon>
        <taxon>Eubacteriales</taxon>
        <taxon>Clostridiaceae</taxon>
        <taxon>Clostridium</taxon>
    </lineage>
</organism>
<protein>
    <submittedName>
        <fullName evidence="9">DMT family transporter</fullName>
    </submittedName>
</protein>
<feature type="transmembrane region" description="Helical" evidence="7">
    <location>
        <begin position="269"/>
        <end position="287"/>
    </location>
</feature>
<keyword evidence="4 7" id="KW-0812">Transmembrane</keyword>
<evidence type="ECO:0000256" key="3">
    <source>
        <dbReference type="ARBA" id="ARBA00022475"/>
    </source>
</evidence>